<feature type="transmembrane region" description="Helical" evidence="5">
    <location>
        <begin position="270"/>
        <end position="289"/>
    </location>
</feature>
<keyword evidence="4 5" id="KW-0472">Membrane</keyword>
<dbReference type="Pfam" id="PF05653">
    <property type="entry name" value="Mg_trans_NIPA"/>
    <property type="match status" value="1"/>
</dbReference>
<evidence type="ECO:0000256" key="5">
    <source>
        <dbReference type="SAM" id="Phobius"/>
    </source>
</evidence>
<evidence type="ECO:0000313" key="6">
    <source>
        <dbReference type="EMBL" id="KAI9276664.1"/>
    </source>
</evidence>
<evidence type="ECO:0000256" key="4">
    <source>
        <dbReference type="ARBA" id="ARBA00023136"/>
    </source>
</evidence>
<sequence>MDSKYIGLILAICSSFLIGISFVITKKGLQQSSSASQAFASDSHRYLKSPIWWVGIITMVSGEILNFIGYTFAPAILITPLGALSVIIGAILATLFLKEKLGAIGIIGCLLSLIGAVIIVLHAPEDPQVASVEELVNYMLQPGFIVYFVLVILITGGMIWKVVPRWGKTKVMVYVTICSLIGSLSVMTIKAFGIAVRLTAEGNNQFTQPSTYVFGFMCIVFILTQVNYFNKALDTFSTNVVNPIYFVFFTTATIIASAIMYRGWHTANAVNTASLICGFIIIFSGVYLLDSIARKSKGSVPLPPVASASSLHRYDSKSNISQRTASVVMMEAAEIKLQLQQRQQQPHIYINSKRMDRCESSGSKVSCRRKRRALSV</sequence>
<evidence type="ECO:0000256" key="1">
    <source>
        <dbReference type="ARBA" id="ARBA00004141"/>
    </source>
</evidence>
<organism evidence="6 7">
    <name type="scientific">Phascolomyces articulosus</name>
    <dbReference type="NCBI Taxonomy" id="60185"/>
    <lineage>
        <taxon>Eukaryota</taxon>
        <taxon>Fungi</taxon>
        <taxon>Fungi incertae sedis</taxon>
        <taxon>Mucoromycota</taxon>
        <taxon>Mucoromycotina</taxon>
        <taxon>Mucoromycetes</taxon>
        <taxon>Mucorales</taxon>
        <taxon>Lichtheimiaceae</taxon>
        <taxon>Phascolomyces</taxon>
    </lineage>
</organism>
<keyword evidence="7" id="KW-1185">Reference proteome</keyword>
<dbReference type="GO" id="GO:0016020">
    <property type="term" value="C:membrane"/>
    <property type="evidence" value="ECO:0007669"/>
    <property type="project" value="UniProtKB-SubCell"/>
</dbReference>
<evidence type="ECO:0000256" key="3">
    <source>
        <dbReference type="ARBA" id="ARBA00022989"/>
    </source>
</evidence>
<dbReference type="AlphaFoldDB" id="A0AAD5PIY1"/>
<feature type="transmembrane region" description="Helical" evidence="5">
    <location>
        <begin position="212"/>
        <end position="230"/>
    </location>
</feature>
<comment type="caution">
    <text evidence="6">The sequence shown here is derived from an EMBL/GenBank/DDBJ whole genome shotgun (WGS) entry which is preliminary data.</text>
</comment>
<feature type="transmembrane region" description="Helical" evidence="5">
    <location>
        <begin position="51"/>
        <end position="70"/>
    </location>
</feature>
<dbReference type="EMBL" id="JAIXMP010000002">
    <property type="protein sequence ID" value="KAI9276664.1"/>
    <property type="molecule type" value="Genomic_DNA"/>
</dbReference>
<dbReference type="Proteomes" id="UP001209540">
    <property type="component" value="Unassembled WGS sequence"/>
</dbReference>
<reference evidence="6" key="2">
    <citation type="submission" date="2023-02" db="EMBL/GenBank/DDBJ databases">
        <authorList>
            <consortium name="DOE Joint Genome Institute"/>
            <person name="Mondo S.J."/>
            <person name="Chang Y."/>
            <person name="Wang Y."/>
            <person name="Ahrendt S."/>
            <person name="Andreopoulos W."/>
            <person name="Barry K."/>
            <person name="Beard J."/>
            <person name="Benny G.L."/>
            <person name="Blankenship S."/>
            <person name="Bonito G."/>
            <person name="Cuomo C."/>
            <person name="Desiro A."/>
            <person name="Gervers K.A."/>
            <person name="Hundley H."/>
            <person name="Kuo A."/>
            <person name="LaButti K."/>
            <person name="Lang B.F."/>
            <person name="Lipzen A."/>
            <person name="O'Donnell K."/>
            <person name="Pangilinan J."/>
            <person name="Reynolds N."/>
            <person name="Sandor L."/>
            <person name="Smith M.W."/>
            <person name="Tsang A."/>
            <person name="Grigoriev I.V."/>
            <person name="Stajich J.E."/>
            <person name="Spatafora J.W."/>
        </authorList>
    </citation>
    <scope>NUCLEOTIDE SEQUENCE</scope>
    <source>
        <strain evidence="6">RSA 2281</strain>
    </source>
</reference>
<name>A0AAD5PIY1_9FUNG</name>
<evidence type="ECO:0000313" key="7">
    <source>
        <dbReference type="Proteomes" id="UP001209540"/>
    </source>
</evidence>
<protein>
    <submittedName>
        <fullName evidence="6">Magnesium transporter NIPA-domain-containing protein</fullName>
    </submittedName>
</protein>
<dbReference type="SUPFAM" id="SSF103481">
    <property type="entry name" value="Multidrug resistance efflux transporter EmrE"/>
    <property type="match status" value="1"/>
</dbReference>
<dbReference type="PANTHER" id="PTHR12570:SF85">
    <property type="entry name" value="DUF803 DOMAIN MEMBRANE PROTEIN (AFU_ORTHOLOGUE AFUA_1G15880)"/>
    <property type="match status" value="1"/>
</dbReference>
<evidence type="ECO:0000256" key="2">
    <source>
        <dbReference type="ARBA" id="ARBA00022692"/>
    </source>
</evidence>
<keyword evidence="2 5" id="KW-0812">Transmembrane</keyword>
<feature type="transmembrane region" description="Helical" evidence="5">
    <location>
        <begin position="171"/>
        <end position="192"/>
    </location>
</feature>
<feature type="transmembrane region" description="Helical" evidence="5">
    <location>
        <begin position="104"/>
        <end position="124"/>
    </location>
</feature>
<dbReference type="InterPro" id="IPR037185">
    <property type="entry name" value="EmrE-like"/>
</dbReference>
<feature type="transmembrane region" description="Helical" evidence="5">
    <location>
        <begin position="76"/>
        <end position="97"/>
    </location>
</feature>
<dbReference type="GO" id="GO:0015095">
    <property type="term" value="F:magnesium ion transmembrane transporter activity"/>
    <property type="evidence" value="ECO:0007669"/>
    <property type="project" value="InterPro"/>
</dbReference>
<feature type="transmembrane region" description="Helical" evidence="5">
    <location>
        <begin position="6"/>
        <end position="24"/>
    </location>
</feature>
<feature type="transmembrane region" description="Helical" evidence="5">
    <location>
        <begin position="242"/>
        <end position="264"/>
    </location>
</feature>
<gene>
    <name evidence="6" type="ORF">BDA99DRAFT_583850</name>
</gene>
<dbReference type="PANTHER" id="PTHR12570">
    <property type="match status" value="1"/>
</dbReference>
<accession>A0AAD5PIY1</accession>
<dbReference type="InterPro" id="IPR008521">
    <property type="entry name" value="Mg_trans_NIPA"/>
</dbReference>
<comment type="subcellular location">
    <subcellularLocation>
        <location evidence="1">Membrane</location>
        <topology evidence="1">Multi-pass membrane protein</topology>
    </subcellularLocation>
</comment>
<feature type="transmembrane region" description="Helical" evidence="5">
    <location>
        <begin position="144"/>
        <end position="164"/>
    </location>
</feature>
<keyword evidence="3 5" id="KW-1133">Transmembrane helix</keyword>
<reference evidence="6" key="1">
    <citation type="journal article" date="2022" name="IScience">
        <title>Evolution of zygomycete secretomes and the origins of terrestrial fungal ecologies.</title>
        <authorList>
            <person name="Chang Y."/>
            <person name="Wang Y."/>
            <person name="Mondo S."/>
            <person name="Ahrendt S."/>
            <person name="Andreopoulos W."/>
            <person name="Barry K."/>
            <person name="Beard J."/>
            <person name="Benny G.L."/>
            <person name="Blankenship S."/>
            <person name="Bonito G."/>
            <person name="Cuomo C."/>
            <person name="Desiro A."/>
            <person name="Gervers K.A."/>
            <person name="Hundley H."/>
            <person name="Kuo A."/>
            <person name="LaButti K."/>
            <person name="Lang B.F."/>
            <person name="Lipzen A."/>
            <person name="O'Donnell K."/>
            <person name="Pangilinan J."/>
            <person name="Reynolds N."/>
            <person name="Sandor L."/>
            <person name="Smith M.E."/>
            <person name="Tsang A."/>
            <person name="Grigoriev I.V."/>
            <person name="Stajich J.E."/>
            <person name="Spatafora J.W."/>
        </authorList>
    </citation>
    <scope>NUCLEOTIDE SEQUENCE</scope>
    <source>
        <strain evidence="6">RSA 2281</strain>
    </source>
</reference>
<proteinExistence type="predicted"/>